<name>A0A6H5FYT6_9HEMI</name>
<dbReference type="AlphaFoldDB" id="A0A6H5FYT6"/>
<reference evidence="2 3" key="1">
    <citation type="submission" date="2020-02" db="EMBL/GenBank/DDBJ databases">
        <authorList>
            <person name="Ferguson B K."/>
        </authorList>
    </citation>
    <scope>NUCLEOTIDE SEQUENCE [LARGE SCALE GENOMIC DNA]</scope>
</reference>
<evidence type="ECO:0000313" key="2">
    <source>
        <dbReference type="EMBL" id="CAA9995250.1"/>
    </source>
</evidence>
<protein>
    <submittedName>
        <fullName evidence="2">Uncharacterized protein</fullName>
    </submittedName>
</protein>
<feature type="compositionally biased region" description="Basic and acidic residues" evidence="1">
    <location>
        <begin position="122"/>
        <end position="148"/>
    </location>
</feature>
<accession>A0A6H5FYT6</accession>
<dbReference type="Proteomes" id="UP000479000">
    <property type="component" value="Unassembled WGS sequence"/>
</dbReference>
<organism evidence="2 3">
    <name type="scientific">Nesidiocoris tenuis</name>
    <dbReference type="NCBI Taxonomy" id="355587"/>
    <lineage>
        <taxon>Eukaryota</taxon>
        <taxon>Metazoa</taxon>
        <taxon>Ecdysozoa</taxon>
        <taxon>Arthropoda</taxon>
        <taxon>Hexapoda</taxon>
        <taxon>Insecta</taxon>
        <taxon>Pterygota</taxon>
        <taxon>Neoptera</taxon>
        <taxon>Paraneoptera</taxon>
        <taxon>Hemiptera</taxon>
        <taxon>Heteroptera</taxon>
        <taxon>Panheteroptera</taxon>
        <taxon>Cimicomorpha</taxon>
        <taxon>Miridae</taxon>
        <taxon>Dicyphina</taxon>
        <taxon>Nesidiocoris</taxon>
    </lineage>
</organism>
<feature type="region of interest" description="Disordered" evidence="1">
    <location>
        <begin position="117"/>
        <end position="148"/>
    </location>
</feature>
<keyword evidence="3" id="KW-1185">Reference proteome</keyword>
<proteinExistence type="predicted"/>
<sequence length="182" mass="19985">MVDDGSEKRQLKEEGGLVLIADLKSSGKMGSSKEVETEVGAQVFWIEDQFCSAGVWGRAESSLSKRRLTPNLGPAGWPKLFEISDLGVYPLPEKARTAEQDGPMDQQRHVGFIRSCDAANRGGHDSRRTDGQAAETRKSAQRSRERKPAYCETWCAPAVLPAGTTSQGGGNEVNRFFRQKNQ</sequence>
<evidence type="ECO:0000256" key="1">
    <source>
        <dbReference type="SAM" id="MobiDB-lite"/>
    </source>
</evidence>
<dbReference type="EMBL" id="CADCXU010003233">
    <property type="protein sequence ID" value="CAA9995250.1"/>
    <property type="molecule type" value="Genomic_DNA"/>
</dbReference>
<evidence type="ECO:0000313" key="3">
    <source>
        <dbReference type="Proteomes" id="UP000479000"/>
    </source>
</evidence>
<gene>
    <name evidence="2" type="ORF">NTEN_LOCUS2041</name>
</gene>